<keyword evidence="2" id="KW-0378">Hydrolase</keyword>
<dbReference type="PANTHER" id="PTHR42988:SF2">
    <property type="entry name" value="CYCLIC NUCLEOTIDE PHOSPHODIESTERASE CBUA0032-RELATED"/>
    <property type="match status" value="1"/>
</dbReference>
<evidence type="ECO:0000256" key="1">
    <source>
        <dbReference type="ARBA" id="ARBA00022723"/>
    </source>
</evidence>
<keyword evidence="7" id="KW-1185">Reference proteome</keyword>
<comment type="similarity">
    <text evidence="4">Belongs to the cyclic nucleotide phosphodiesterase class-III family.</text>
</comment>
<sequence length="257" mass="27798">MFSVSKPPGEPVFVVAHISDLHFNGTRFNRGRIESTLSYINARAKGINVLLITGDIADEGSPSEYREASLVIDSPLPILITEGNHDERTAFNAGILRAESSAPINSSALVDGVLFIVADSSIPGRNDGYIDDDTLSWMSAEITAHGPDTPVFVAFHHPPVTLEMPFMDSIRQTGEQRLAALVDTHPNIVAFLCGHAHTPAVTRFADRPLCVAPGVSSTLNLPFEGHDIVNRGQPPGIAFHILDDAGRLITHFRSVMF</sequence>
<name>H5TWW1_9ACTN</name>
<keyword evidence="1" id="KW-0479">Metal-binding</keyword>
<dbReference type="SUPFAM" id="SSF56300">
    <property type="entry name" value="Metallo-dependent phosphatases"/>
    <property type="match status" value="1"/>
</dbReference>
<evidence type="ECO:0000256" key="2">
    <source>
        <dbReference type="ARBA" id="ARBA00022801"/>
    </source>
</evidence>
<evidence type="ECO:0000313" key="6">
    <source>
        <dbReference type="EMBL" id="GAB37969.1"/>
    </source>
</evidence>
<evidence type="ECO:0000313" key="7">
    <source>
        <dbReference type="Proteomes" id="UP000005845"/>
    </source>
</evidence>
<dbReference type="InterPro" id="IPR029052">
    <property type="entry name" value="Metallo-depent_PP-like"/>
</dbReference>
<dbReference type="InterPro" id="IPR050884">
    <property type="entry name" value="CNP_phosphodiesterase-III"/>
</dbReference>
<dbReference type="Gene3D" id="3.60.21.10">
    <property type="match status" value="1"/>
</dbReference>
<proteinExistence type="inferred from homology"/>
<evidence type="ECO:0000256" key="3">
    <source>
        <dbReference type="ARBA" id="ARBA00023004"/>
    </source>
</evidence>
<dbReference type="InterPro" id="IPR004843">
    <property type="entry name" value="Calcineurin-like_PHP"/>
</dbReference>
<gene>
    <name evidence="6" type="ORF">GOSPT_025_00030</name>
</gene>
<dbReference type="GO" id="GO:0016787">
    <property type="term" value="F:hydrolase activity"/>
    <property type="evidence" value="ECO:0007669"/>
    <property type="project" value="UniProtKB-KW"/>
</dbReference>
<dbReference type="PANTHER" id="PTHR42988">
    <property type="entry name" value="PHOSPHOHYDROLASE"/>
    <property type="match status" value="1"/>
</dbReference>
<organism evidence="6 7">
    <name type="scientific">Gordonia sputi NBRC 100414</name>
    <dbReference type="NCBI Taxonomy" id="1089453"/>
    <lineage>
        <taxon>Bacteria</taxon>
        <taxon>Bacillati</taxon>
        <taxon>Actinomycetota</taxon>
        <taxon>Actinomycetes</taxon>
        <taxon>Mycobacteriales</taxon>
        <taxon>Gordoniaceae</taxon>
        <taxon>Gordonia</taxon>
    </lineage>
</organism>
<protein>
    <submittedName>
        <fullName evidence="6">Putative 3',5'-cyclic-nucleotide phosphodiesterase</fullName>
    </submittedName>
</protein>
<dbReference type="EMBL" id="BAFC01000025">
    <property type="protein sequence ID" value="GAB37969.1"/>
    <property type="molecule type" value="Genomic_DNA"/>
</dbReference>
<accession>H5TWW1</accession>
<reference evidence="6 7" key="1">
    <citation type="submission" date="2012-02" db="EMBL/GenBank/DDBJ databases">
        <title>Whole genome shotgun sequence of Gordonia sputi NBRC 100414.</title>
        <authorList>
            <person name="Yoshida I."/>
            <person name="Hosoyama A."/>
            <person name="Tsuchikane K."/>
            <person name="Katsumata H."/>
            <person name="Yamazaki S."/>
            <person name="Fujita N."/>
        </authorList>
    </citation>
    <scope>NUCLEOTIDE SEQUENCE [LARGE SCALE GENOMIC DNA]</scope>
    <source>
        <strain evidence="6 7">NBRC 100414</strain>
    </source>
</reference>
<feature type="domain" description="Calcineurin-like phosphoesterase" evidence="5">
    <location>
        <begin position="14"/>
        <end position="199"/>
    </location>
</feature>
<dbReference type="Proteomes" id="UP000005845">
    <property type="component" value="Unassembled WGS sequence"/>
</dbReference>
<dbReference type="AlphaFoldDB" id="H5TWW1"/>
<evidence type="ECO:0000256" key="4">
    <source>
        <dbReference type="ARBA" id="ARBA00025742"/>
    </source>
</evidence>
<dbReference type="eggNOG" id="COG1409">
    <property type="taxonomic scope" value="Bacteria"/>
</dbReference>
<comment type="caution">
    <text evidence="6">The sequence shown here is derived from an EMBL/GenBank/DDBJ whole genome shotgun (WGS) entry which is preliminary data.</text>
</comment>
<evidence type="ECO:0000259" key="5">
    <source>
        <dbReference type="Pfam" id="PF00149"/>
    </source>
</evidence>
<dbReference type="GO" id="GO:0046872">
    <property type="term" value="F:metal ion binding"/>
    <property type="evidence" value="ECO:0007669"/>
    <property type="project" value="UniProtKB-KW"/>
</dbReference>
<dbReference type="Pfam" id="PF00149">
    <property type="entry name" value="Metallophos"/>
    <property type="match status" value="1"/>
</dbReference>
<keyword evidence="3" id="KW-0408">Iron</keyword>